<dbReference type="InterPro" id="IPR028896">
    <property type="entry name" value="GcvT/YgfZ/DmdA"/>
</dbReference>
<comment type="similarity">
    <text evidence="2 10">Belongs to the GcvT family.</text>
</comment>
<keyword evidence="14" id="KW-1185">Reference proteome</keyword>
<dbReference type="Pfam" id="PF01571">
    <property type="entry name" value="GCV_T"/>
    <property type="match status" value="1"/>
</dbReference>
<dbReference type="FunFam" id="3.30.1360.120:FF:000014">
    <property type="entry name" value="Aminomethyltransferase"/>
    <property type="match status" value="1"/>
</dbReference>
<dbReference type="InterPro" id="IPR006223">
    <property type="entry name" value="GcvT"/>
</dbReference>
<dbReference type="EC" id="2.1.2.10" evidence="10"/>
<evidence type="ECO:0000313" key="14">
    <source>
        <dbReference type="Proteomes" id="UP000008743"/>
    </source>
</evidence>
<evidence type="ECO:0000259" key="12">
    <source>
        <dbReference type="Pfam" id="PF08669"/>
    </source>
</evidence>
<dbReference type="InterPro" id="IPR013977">
    <property type="entry name" value="GcvT_C"/>
</dbReference>
<dbReference type="GO" id="GO:0005960">
    <property type="term" value="C:glycine cleavage complex"/>
    <property type="evidence" value="ECO:0007669"/>
    <property type="project" value="InterPro"/>
</dbReference>
<feature type="domain" description="GCVT N-terminal" evidence="11">
    <location>
        <begin position="40"/>
        <end position="299"/>
    </location>
</feature>
<evidence type="ECO:0000256" key="3">
    <source>
        <dbReference type="ARBA" id="ARBA00011690"/>
    </source>
</evidence>
<organism evidence="13 14">
    <name type="scientific">Capsaspora owczarzaki (strain ATCC 30864)</name>
    <dbReference type="NCBI Taxonomy" id="595528"/>
    <lineage>
        <taxon>Eukaryota</taxon>
        <taxon>Filasterea</taxon>
        <taxon>Capsaspora</taxon>
    </lineage>
</organism>
<dbReference type="PANTHER" id="PTHR43757:SF2">
    <property type="entry name" value="AMINOMETHYLTRANSFERASE, MITOCHONDRIAL"/>
    <property type="match status" value="1"/>
</dbReference>
<proteinExistence type="inferred from homology"/>
<dbReference type="InterPro" id="IPR029043">
    <property type="entry name" value="GcvT/YgfZ_C"/>
</dbReference>
<evidence type="ECO:0000259" key="11">
    <source>
        <dbReference type="Pfam" id="PF01571"/>
    </source>
</evidence>
<dbReference type="FunFam" id="3.30.70.1400:FF:000001">
    <property type="entry name" value="Aminomethyltransferase"/>
    <property type="match status" value="1"/>
</dbReference>
<keyword evidence="4 10" id="KW-0032">Aminotransferase</keyword>
<gene>
    <name evidence="13" type="ORF">CAOG_000852</name>
</gene>
<dbReference type="SUPFAM" id="SSF103025">
    <property type="entry name" value="Folate-binding domain"/>
    <property type="match status" value="1"/>
</dbReference>
<name>A0A0D2WJ87_CAPO3</name>
<dbReference type="PIRSF" id="PIRSF006487">
    <property type="entry name" value="GcvT"/>
    <property type="match status" value="1"/>
</dbReference>
<dbReference type="Gene3D" id="3.30.70.1400">
    <property type="entry name" value="Aminomethyltransferase beta-barrel domains"/>
    <property type="match status" value="1"/>
</dbReference>
<dbReference type="FunFam" id="2.40.30.110:FF:000002">
    <property type="entry name" value="Aminomethyltransferase"/>
    <property type="match status" value="1"/>
</dbReference>
<evidence type="ECO:0000256" key="2">
    <source>
        <dbReference type="ARBA" id="ARBA00008609"/>
    </source>
</evidence>
<dbReference type="GO" id="GO:0005739">
    <property type="term" value="C:mitochondrion"/>
    <property type="evidence" value="ECO:0007669"/>
    <property type="project" value="UniProtKB-SubCell"/>
</dbReference>
<feature type="binding site" evidence="9">
    <location>
        <position position="237"/>
    </location>
    <ligand>
        <name>substrate</name>
    </ligand>
</feature>
<dbReference type="FunCoup" id="A0A0D2WJ87">
    <property type="interactions" value="223"/>
</dbReference>
<sequence length="408" mass="43270">MLCRSATAVAASIVARSAARSTAVRCGSTAATGPSKRTALYDFHVAKGGKMVPFAGWDMPVQYSDLGIIASHHHTRENASLFDVSHMLQFRLHGAQRVQFLESLVVADVAGLAETAATLSVFTNEKGGIIDDTVISNAGQTLYVVSNAGCADKDLAHLNAQLARFNAEKKADVRLQIVETALLALQGPKAAAALQALVPSKDLSKLPFMHGVDGVTVDGVANCRVTRCGYTGEDGFEISIPNQHAVQIAEKLLTNPAVKLAGLGPRDSLRTEAGLCLYGNDIDETTTPVEAALKWTIAKRRREQGGFLGDKVILQQLKDGVSRTRIGLVADVGPAARQHSKILTADGEVIGEVTSGCPSPSAQKNVAIGYVPPAFSKNGTALQVEVRGKKYPAVVSKMPFVPTRYYKP</sequence>
<dbReference type="GO" id="GO:0006546">
    <property type="term" value="P:glycine catabolic process"/>
    <property type="evidence" value="ECO:0007669"/>
    <property type="project" value="InterPro"/>
</dbReference>
<dbReference type="FunFam" id="4.10.1250.10:FF:000002">
    <property type="entry name" value="Aminomethyltransferase"/>
    <property type="match status" value="1"/>
</dbReference>
<dbReference type="Gene3D" id="4.10.1250.10">
    <property type="entry name" value="Aminomethyltransferase fragment"/>
    <property type="match status" value="1"/>
</dbReference>
<evidence type="ECO:0000256" key="1">
    <source>
        <dbReference type="ARBA" id="ARBA00004173"/>
    </source>
</evidence>
<dbReference type="GO" id="GO:0008483">
    <property type="term" value="F:transaminase activity"/>
    <property type="evidence" value="ECO:0007669"/>
    <property type="project" value="UniProtKB-KW"/>
</dbReference>
<accession>A0A0D2WJ87</accession>
<dbReference type="InParanoid" id="A0A0D2WJ87"/>
<dbReference type="EMBL" id="KE346360">
    <property type="protein sequence ID" value="KJE89368.1"/>
    <property type="molecule type" value="Genomic_DNA"/>
</dbReference>
<evidence type="ECO:0000256" key="6">
    <source>
        <dbReference type="ARBA" id="ARBA00022946"/>
    </source>
</evidence>
<dbReference type="NCBIfam" id="TIGR00528">
    <property type="entry name" value="gcvT"/>
    <property type="match status" value="1"/>
</dbReference>
<evidence type="ECO:0000256" key="4">
    <source>
        <dbReference type="ARBA" id="ARBA00022576"/>
    </source>
</evidence>
<dbReference type="Gene3D" id="2.40.30.110">
    <property type="entry name" value="Aminomethyltransferase beta-barrel domains"/>
    <property type="match status" value="1"/>
</dbReference>
<evidence type="ECO:0000256" key="8">
    <source>
        <dbReference type="ARBA" id="ARBA00047665"/>
    </source>
</evidence>
<dbReference type="NCBIfam" id="NF001567">
    <property type="entry name" value="PRK00389.1"/>
    <property type="match status" value="1"/>
</dbReference>
<evidence type="ECO:0000256" key="7">
    <source>
        <dbReference type="ARBA" id="ARBA00023128"/>
    </source>
</evidence>
<evidence type="ECO:0000256" key="5">
    <source>
        <dbReference type="ARBA" id="ARBA00022679"/>
    </source>
</evidence>
<dbReference type="GO" id="GO:0004047">
    <property type="term" value="F:aminomethyltransferase activity"/>
    <property type="evidence" value="ECO:0007669"/>
    <property type="project" value="UniProtKB-EC"/>
</dbReference>
<comment type="function">
    <text evidence="10">The glycine cleavage system catalyzes the degradation of glycine.</text>
</comment>
<dbReference type="PhylomeDB" id="A0A0D2WJ87"/>
<evidence type="ECO:0000256" key="9">
    <source>
        <dbReference type="PIRSR" id="PIRSR006487-1"/>
    </source>
</evidence>
<dbReference type="Pfam" id="PF08669">
    <property type="entry name" value="GCV_T_C"/>
    <property type="match status" value="1"/>
</dbReference>
<dbReference type="InterPro" id="IPR006222">
    <property type="entry name" value="GCVT_N"/>
</dbReference>
<dbReference type="OMA" id="MPVQYPA"/>
<reference evidence="14" key="1">
    <citation type="submission" date="2011-02" db="EMBL/GenBank/DDBJ databases">
        <title>The Genome Sequence of Capsaspora owczarzaki ATCC 30864.</title>
        <authorList>
            <person name="Russ C."/>
            <person name="Cuomo C."/>
            <person name="Burger G."/>
            <person name="Gray M.W."/>
            <person name="Holland P.W.H."/>
            <person name="King N."/>
            <person name="Lang F.B.F."/>
            <person name="Roger A.J."/>
            <person name="Ruiz-Trillo I."/>
            <person name="Young S.K."/>
            <person name="Zeng Q."/>
            <person name="Gargeya S."/>
            <person name="Alvarado L."/>
            <person name="Berlin A."/>
            <person name="Chapman S.B."/>
            <person name="Chen Z."/>
            <person name="Freedman E."/>
            <person name="Gellesch M."/>
            <person name="Goldberg J."/>
            <person name="Griggs A."/>
            <person name="Gujja S."/>
            <person name="Heilman E."/>
            <person name="Heiman D."/>
            <person name="Howarth C."/>
            <person name="Mehta T."/>
            <person name="Neiman D."/>
            <person name="Pearson M."/>
            <person name="Roberts A."/>
            <person name="Saif S."/>
            <person name="Shea T."/>
            <person name="Shenoy N."/>
            <person name="Sisk P."/>
            <person name="Stolte C."/>
            <person name="Sykes S."/>
            <person name="White J."/>
            <person name="Yandava C."/>
            <person name="Haas B."/>
            <person name="Nusbaum C."/>
            <person name="Birren B."/>
        </authorList>
    </citation>
    <scope>NUCLEOTIDE SEQUENCE</scope>
    <source>
        <strain evidence="14">ATCC 30864</strain>
    </source>
</reference>
<dbReference type="Gene3D" id="3.30.1360.120">
    <property type="entry name" value="Probable tRNA modification gtpase trme, domain 1"/>
    <property type="match status" value="1"/>
</dbReference>
<keyword evidence="6 10" id="KW-0809">Transit peptide</keyword>
<evidence type="ECO:0000313" key="13">
    <source>
        <dbReference type="EMBL" id="KJE89368.1"/>
    </source>
</evidence>
<dbReference type="OrthoDB" id="10263536at2759"/>
<comment type="subcellular location">
    <subcellularLocation>
        <location evidence="1 10">Mitochondrion</location>
    </subcellularLocation>
</comment>
<evidence type="ECO:0000256" key="10">
    <source>
        <dbReference type="RuleBase" id="RU003981"/>
    </source>
</evidence>
<dbReference type="RefSeq" id="XP_004365723.1">
    <property type="nucleotide sequence ID" value="XM_004365666.2"/>
</dbReference>
<dbReference type="AlphaFoldDB" id="A0A0D2WJ87"/>
<dbReference type="SUPFAM" id="SSF101790">
    <property type="entry name" value="Aminomethyltransferase beta-barrel domain"/>
    <property type="match status" value="1"/>
</dbReference>
<comment type="catalytic activity">
    <reaction evidence="8 10">
        <text>N(6)-[(R)-S(8)-aminomethyldihydrolipoyl]-L-lysyl-[protein] + (6S)-5,6,7,8-tetrahydrofolate = N(6)-[(R)-dihydrolipoyl]-L-lysyl-[protein] + (6R)-5,10-methylene-5,6,7,8-tetrahydrofolate + NH4(+)</text>
        <dbReference type="Rhea" id="RHEA:16945"/>
        <dbReference type="Rhea" id="RHEA-COMP:10475"/>
        <dbReference type="Rhea" id="RHEA-COMP:10492"/>
        <dbReference type="ChEBI" id="CHEBI:15636"/>
        <dbReference type="ChEBI" id="CHEBI:28938"/>
        <dbReference type="ChEBI" id="CHEBI:57453"/>
        <dbReference type="ChEBI" id="CHEBI:83100"/>
        <dbReference type="ChEBI" id="CHEBI:83143"/>
        <dbReference type="EC" id="2.1.2.10"/>
    </reaction>
</comment>
<protein>
    <recommendedName>
        <fullName evidence="10">Aminomethyltransferase</fullName>
        <ecNumber evidence="10">2.1.2.10</ecNumber>
    </recommendedName>
    <alternativeName>
        <fullName evidence="10">Glycine cleavage system T protein</fullName>
    </alternativeName>
</protein>
<dbReference type="PANTHER" id="PTHR43757">
    <property type="entry name" value="AMINOMETHYLTRANSFERASE"/>
    <property type="match status" value="1"/>
</dbReference>
<dbReference type="Proteomes" id="UP000008743">
    <property type="component" value="Unassembled WGS sequence"/>
</dbReference>
<dbReference type="STRING" id="595528.A0A0D2WJ87"/>
<feature type="domain" description="Aminomethyltransferase C-terminal" evidence="12">
    <location>
        <begin position="323"/>
        <end position="401"/>
    </location>
</feature>
<keyword evidence="5 10" id="KW-0808">Transferase</keyword>
<dbReference type="InterPro" id="IPR027266">
    <property type="entry name" value="TrmE/GcvT-like"/>
</dbReference>
<keyword evidence="7 10" id="KW-0496">Mitochondrion</keyword>
<comment type="subunit">
    <text evidence="3 10">The glycine cleavage system is composed of four proteins: P, T, L and H.</text>
</comment>
<dbReference type="eggNOG" id="KOG2770">
    <property type="taxonomic scope" value="Eukaryota"/>
</dbReference>